<dbReference type="AlphaFoldDB" id="A0AAW2PSE1"/>
<sequence length="84" mass="9179">METCCSCIQHGLSMLKYCPVYNFSASRINRNKFKSEGLTAPRRQDVSALGEKYSSRRQASSGMKLGPYATACPARQSGALDPKA</sequence>
<proteinExistence type="predicted"/>
<gene>
    <name evidence="2" type="ORF">Sangu_0774400</name>
</gene>
<protein>
    <submittedName>
        <fullName evidence="2">Uncharacterized protein</fullName>
    </submittedName>
</protein>
<accession>A0AAW2PSE1</accession>
<comment type="caution">
    <text evidence="2">The sequence shown here is derived from an EMBL/GenBank/DDBJ whole genome shotgun (WGS) entry which is preliminary data.</text>
</comment>
<reference evidence="2" key="2">
    <citation type="journal article" date="2024" name="Plant">
        <title>Genomic evolution and insights into agronomic trait innovations of Sesamum species.</title>
        <authorList>
            <person name="Miao H."/>
            <person name="Wang L."/>
            <person name="Qu L."/>
            <person name="Liu H."/>
            <person name="Sun Y."/>
            <person name="Le M."/>
            <person name="Wang Q."/>
            <person name="Wei S."/>
            <person name="Zheng Y."/>
            <person name="Lin W."/>
            <person name="Duan Y."/>
            <person name="Cao H."/>
            <person name="Xiong S."/>
            <person name="Wang X."/>
            <person name="Wei L."/>
            <person name="Li C."/>
            <person name="Ma Q."/>
            <person name="Ju M."/>
            <person name="Zhao R."/>
            <person name="Li G."/>
            <person name="Mu C."/>
            <person name="Tian Q."/>
            <person name="Mei H."/>
            <person name="Zhang T."/>
            <person name="Gao T."/>
            <person name="Zhang H."/>
        </authorList>
    </citation>
    <scope>NUCLEOTIDE SEQUENCE</scope>
    <source>
        <strain evidence="2">G01</strain>
    </source>
</reference>
<reference evidence="2" key="1">
    <citation type="submission" date="2020-06" db="EMBL/GenBank/DDBJ databases">
        <authorList>
            <person name="Li T."/>
            <person name="Hu X."/>
            <person name="Zhang T."/>
            <person name="Song X."/>
            <person name="Zhang H."/>
            <person name="Dai N."/>
            <person name="Sheng W."/>
            <person name="Hou X."/>
            <person name="Wei L."/>
        </authorList>
    </citation>
    <scope>NUCLEOTIDE SEQUENCE</scope>
    <source>
        <strain evidence="2">G01</strain>
        <tissue evidence="2">Leaf</tissue>
    </source>
</reference>
<feature type="region of interest" description="Disordered" evidence="1">
    <location>
        <begin position="47"/>
        <end position="68"/>
    </location>
</feature>
<evidence type="ECO:0000256" key="1">
    <source>
        <dbReference type="SAM" id="MobiDB-lite"/>
    </source>
</evidence>
<organism evidence="2">
    <name type="scientific">Sesamum angustifolium</name>
    <dbReference type="NCBI Taxonomy" id="2727405"/>
    <lineage>
        <taxon>Eukaryota</taxon>
        <taxon>Viridiplantae</taxon>
        <taxon>Streptophyta</taxon>
        <taxon>Embryophyta</taxon>
        <taxon>Tracheophyta</taxon>
        <taxon>Spermatophyta</taxon>
        <taxon>Magnoliopsida</taxon>
        <taxon>eudicotyledons</taxon>
        <taxon>Gunneridae</taxon>
        <taxon>Pentapetalae</taxon>
        <taxon>asterids</taxon>
        <taxon>lamiids</taxon>
        <taxon>Lamiales</taxon>
        <taxon>Pedaliaceae</taxon>
        <taxon>Sesamum</taxon>
    </lineage>
</organism>
<name>A0AAW2PSE1_9LAMI</name>
<dbReference type="EMBL" id="JACGWK010000004">
    <property type="protein sequence ID" value="KAL0359250.1"/>
    <property type="molecule type" value="Genomic_DNA"/>
</dbReference>
<evidence type="ECO:0000313" key="2">
    <source>
        <dbReference type="EMBL" id="KAL0359250.1"/>
    </source>
</evidence>